<reference evidence="1 2" key="1">
    <citation type="submission" date="2019-04" db="EMBL/GenBank/DDBJ databases">
        <authorList>
            <person name="Li M."/>
        </authorList>
    </citation>
    <scope>NUCLEOTIDE SEQUENCE [LARGE SCALE GENOMIC DNA]</scope>
    <source>
        <strain evidence="1 2">LAM1902</strain>
    </source>
</reference>
<dbReference type="SUPFAM" id="SSF103642">
    <property type="entry name" value="Sec-C motif"/>
    <property type="match status" value="1"/>
</dbReference>
<dbReference type="Proteomes" id="UP000306635">
    <property type="component" value="Unassembled WGS sequence"/>
</dbReference>
<name>A0A5R9R8G0_9PSED</name>
<accession>A0A5R9R8G0</accession>
<dbReference type="EMBL" id="SWDV01000060">
    <property type="protein sequence ID" value="TLX70074.1"/>
    <property type="molecule type" value="Genomic_DNA"/>
</dbReference>
<dbReference type="Gene3D" id="1.25.40.10">
    <property type="entry name" value="Tetratricopeptide repeat domain"/>
    <property type="match status" value="1"/>
</dbReference>
<dbReference type="GeneID" id="300409096"/>
<dbReference type="RefSeq" id="WP_138526767.1">
    <property type="nucleotide sequence ID" value="NZ_SWDV01000060.1"/>
</dbReference>
<dbReference type="OrthoDB" id="5365194at2"/>
<dbReference type="InterPro" id="IPR011990">
    <property type="entry name" value="TPR-like_helical_dom_sf"/>
</dbReference>
<dbReference type="PANTHER" id="PTHR11102">
    <property type="entry name" value="SEL-1-LIKE PROTEIN"/>
    <property type="match status" value="1"/>
</dbReference>
<evidence type="ECO:0000313" key="1">
    <source>
        <dbReference type="EMBL" id="TLX70074.1"/>
    </source>
</evidence>
<sequence length="563" mass="62939">MDDIELAYGVTSRIGDLYKEGKLFSLATPGYALTQLRGLASVYCDLLFPDFDERTELATKIRMLDERRLLTSKEKRQLKVLQLNGNKGAHPEKYDFQAVGFAEQALESLYAARSLIEANYRSRGQEVPDYEVVDVTEDPLKDVCYRAMIDGDVDAIHQVGVYFKERADLLKRQDQFILQDGYGPASRSDIDKAMYWFKQGADARHPDCMYQYGSYKAKDTGMDESTRLKGEQLALHASELDHPDALVFIGDCNLHGSPGVAKDEAAALLYFEKAARHGHPEALSQLGAMYAVGRGCEINLTKAASYCQEAAELGYPQAQFNLFVLYSTGQGVPTDKQLALKWLIEAAAQGFPNATFSLGYEIWEGTLPDRNLAEAVDCFERSISFIEFRVRAARAYAQLTLRLEDNKAGWEKAASALQLCMETIATDGDPHDDEAACLELSRIAVGKLRKWLSQNWTAAVFDLNSLLVCGLFDRNAVPVRSKFKRLAELKLLIDALSQGDTTQRQRNMFRLLREVGVEGTDAIERLQHDSPIPARTGRGSREQGRNDPCWCGSGQKYKRCHGT</sequence>
<dbReference type="InterPro" id="IPR050767">
    <property type="entry name" value="Sel1_AlgK"/>
</dbReference>
<proteinExistence type="predicted"/>
<evidence type="ECO:0000313" key="2">
    <source>
        <dbReference type="Proteomes" id="UP000306635"/>
    </source>
</evidence>
<dbReference type="Pfam" id="PF08238">
    <property type="entry name" value="Sel1"/>
    <property type="match status" value="5"/>
</dbReference>
<dbReference type="Pfam" id="PF02810">
    <property type="entry name" value="SEC-C"/>
    <property type="match status" value="1"/>
</dbReference>
<dbReference type="Gene3D" id="3.10.450.50">
    <property type="match status" value="1"/>
</dbReference>
<dbReference type="SMART" id="SM00671">
    <property type="entry name" value="SEL1"/>
    <property type="match status" value="4"/>
</dbReference>
<protein>
    <recommendedName>
        <fullName evidence="3">DUF4145 domain-containing protein</fullName>
    </recommendedName>
</protein>
<dbReference type="InterPro" id="IPR006597">
    <property type="entry name" value="Sel1-like"/>
</dbReference>
<dbReference type="InterPro" id="IPR004027">
    <property type="entry name" value="SEC_C_motif"/>
</dbReference>
<dbReference type="AlphaFoldDB" id="A0A5R9R8G0"/>
<dbReference type="SUPFAM" id="SSF81901">
    <property type="entry name" value="HCP-like"/>
    <property type="match status" value="1"/>
</dbReference>
<dbReference type="PANTHER" id="PTHR11102:SF160">
    <property type="entry name" value="ERAD-ASSOCIATED E3 UBIQUITIN-PROTEIN LIGASE COMPONENT HRD3"/>
    <property type="match status" value="1"/>
</dbReference>
<keyword evidence="2" id="KW-1185">Reference proteome</keyword>
<comment type="caution">
    <text evidence="1">The sequence shown here is derived from an EMBL/GenBank/DDBJ whole genome shotgun (WGS) entry which is preliminary data.</text>
</comment>
<evidence type="ECO:0008006" key="3">
    <source>
        <dbReference type="Google" id="ProtNLM"/>
    </source>
</evidence>
<organism evidence="1 2">
    <name type="scientific">Pseudomonas nicosulfuronedens</name>
    <dbReference type="NCBI Taxonomy" id="2571105"/>
    <lineage>
        <taxon>Bacteria</taxon>
        <taxon>Pseudomonadati</taxon>
        <taxon>Pseudomonadota</taxon>
        <taxon>Gammaproteobacteria</taxon>
        <taxon>Pseudomonadales</taxon>
        <taxon>Pseudomonadaceae</taxon>
        <taxon>Pseudomonas</taxon>
    </lineage>
</organism>
<gene>
    <name evidence="1" type="ORF">FAS41_29150</name>
</gene>